<comment type="caution">
    <text evidence="2">The sequence shown here is derived from an EMBL/GenBank/DDBJ whole genome shotgun (WGS) entry which is preliminary data.</text>
</comment>
<proteinExistence type="predicted"/>
<protein>
    <submittedName>
        <fullName evidence="2">Uncharacterized protein</fullName>
    </submittedName>
</protein>
<feature type="compositionally biased region" description="Basic residues" evidence="1">
    <location>
        <begin position="190"/>
        <end position="201"/>
    </location>
</feature>
<reference evidence="2 3" key="1">
    <citation type="submission" date="2023-09" db="EMBL/GenBank/DDBJ databases">
        <title>Multi-omics analysis of a traditional fermented food reveals byproduct-associated fungal strains for waste-to-food upcycling.</title>
        <authorList>
            <consortium name="Lawrence Berkeley National Laboratory"/>
            <person name="Rekdal V.M."/>
            <person name="Villalobos-Escobedo J.M."/>
            <person name="Rodriguez-Valeron N."/>
            <person name="Garcia M.O."/>
            <person name="Vasquez D.P."/>
            <person name="Damayanti I."/>
            <person name="Sorensen P.M."/>
            <person name="Baidoo E.E."/>
            <person name="De Carvalho A.C."/>
            <person name="Riley R."/>
            <person name="Lipzen A."/>
            <person name="He G."/>
            <person name="Yan M."/>
            <person name="Haridas S."/>
            <person name="Daum C."/>
            <person name="Yoshinaga Y."/>
            <person name="Ng V."/>
            <person name="Grigoriev I.V."/>
            <person name="Munk R."/>
            <person name="Nuraida L."/>
            <person name="Wijaya C.H."/>
            <person name="Morales P.-C."/>
            <person name="Keasling J.D."/>
        </authorList>
    </citation>
    <scope>NUCLEOTIDE SEQUENCE [LARGE SCALE GENOMIC DNA]</scope>
    <source>
        <strain evidence="2 3">FGSC 2613</strain>
    </source>
</reference>
<gene>
    <name evidence="2" type="ORF">QR685DRAFT_602193</name>
</gene>
<dbReference type="Proteomes" id="UP001451303">
    <property type="component" value="Unassembled WGS sequence"/>
</dbReference>
<accession>A0ABR3DQ45</accession>
<name>A0ABR3DQ45_NEUIN</name>
<organism evidence="2 3">
    <name type="scientific">Neurospora intermedia</name>
    <dbReference type="NCBI Taxonomy" id="5142"/>
    <lineage>
        <taxon>Eukaryota</taxon>
        <taxon>Fungi</taxon>
        <taxon>Dikarya</taxon>
        <taxon>Ascomycota</taxon>
        <taxon>Pezizomycotina</taxon>
        <taxon>Sordariomycetes</taxon>
        <taxon>Sordariomycetidae</taxon>
        <taxon>Sordariales</taxon>
        <taxon>Sordariaceae</taxon>
        <taxon>Neurospora</taxon>
    </lineage>
</organism>
<evidence type="ECO:0000256" key="1">
    <source>
        <dbReference type="SAM" id="MobiDB-lite"/>
    </source>
</evidence>
<feature type="region of interest" description="Disordered" evidence="1">
    <location>
        <begin position="174"/>
        <end position="201"/>
    </location>
</feature>
<evidence type="ECO:0000313" key="3">
    <source>
        <dbReference type="Proteomes" id="UP001451303"/>
    </source>
</evidence>
<sequence length="201" mass="22494">MPGHSCAGDEKCPRKKHDVKKVRLMEFVHTSLSRKIISQSITNPKENTNNVRGPVSLFRSSVQFYTTVASNGGALFKPDKQSRFIFHMPLHKPLRLESICHATPYRADPLLGGGARPGTGTDTTIHREMDDTLLTYFYTSHPAIPATEPHNTICSIASPQEVSTKRKDILGRSTFTRQPGTGWDHGKHAEKWHRSHIQTGQ</sequence>
<dbReference type="EMBL" id="JAVLET010000001">
    <property type="protein sequence ID" value="KAL0474796.1"/>
    <property type="molecule type" value="Genomic_DNA"/>
</dbReference>
<keyword evidence="3" id="KW-1185">Reference proteome</keyword>
<evidence type="ECO:0000313" key="2">
    <source>
        <dbReference type="EMBL" id="KAL0474796.1"/>
    </source>
</evidence>